<keyword evidence="2" id="KW-1185">Reference proteome</keyword>
<dbReference type="AlphaFoldDB" id="A0A371BCA5"/>
<organism evidence="1 2">
    <name type="scientific">Undibacter mobilis</name>
    <dbReference type="NCBI Taxonomy" id="2292256"/>
    <lineage>
        <taxon>Bacteria</taxon>
        <taxon>Pseudomonadati</taxon>
        <taxon>Pseudomonadota</taxon>
        <taxon>Alphaproteobacteria</taxon>
        <taxon>Hyphomicrobiales</taxon>
        <taxon>Nitrobacteraceae</taxon>
        <taxon>Undibacter</taxon>
    </lineage>
</organism>
<evidence type="ECO:0000313" key="1">
    <source>
        <dbReference type="EMBL" id="RDV04991.1"/>
    </source>
</evidence>
<name>A0A371BCA5_9BRAD</name>
<dbReference type="Proteomes" id="UP000263993">
    <property type="component" value="Unassembled WGS sequence"/>
</dbReference>
<protein>
    <submittedName>
        <fullName evidence="1">Uncharacterized protein</fullName>
    </submittedName>
</protein>
<accession>A0A371BCA5</accession>
<proteinExistence type="predicted"/>
<dbReference type="EMBL" id="QRGO01000001">
    <property type="protein sequence ID" value="RDV04991.1"/>
    <property type="molecule type" value="Genomic_DNA"/>
</dbReference>
<gene>
    <name evidence="1" type="ORF">DXH78_10710</name>
</gene>
<comment type="caution">
    <text evidence="1">The sequence shown here is derived from an EMBL/GenBank/DDBJ whole genome shotgun (WGS) entry which is preliminary data.</text>
</comment>
<sequence>MQDIDSLRVLLEIPLSLVRSSAGNYRHVGKFWSSVVDLDALKIKALRLSENGDASEADRRRVAEFIEALKRGKEE</sequence>
<reference evidence="2" key="1">
    <citation type="submission" date="2018-08" db="EMBL/GenBank/DDBJ databases">
        <authorList>
            <person name="Kim S.-J."/>
            <person name="Jung G.-Y."/>
        </authorList>
    </citation>
    <scope>NUCLEOTIDE SEQUENCE [LARGE SCALE GENOMIC DNA]</scope>
    <source>
        <strain evidence="2">GY_H</strain>
    </source>
</reference>
<evidence type="ECO:0000313" key="2">
    <source>
        <dbReference type="Proteomes" id="UP000263993"/>
    </source>
</evidence>